<dbReference type="EMBL" id="LWHJ01000027">
    <property type="protein sequence ID" value="OAQ39697.1"/>
    <property type="molecule type" value="Genomic_DNA"/>
</dbReference>
<protein>
    <recommendedName>
        <fullName evidence="3">Plasmid stabilization protein</fullName>
    </recommendedName>
</protein>
<dbReference type="InterPro" id="IPR035093">
    <property type="entry name" value="RelE/ParE_toxin_dom_sf"/>
</dbReference>
<sequence>MADKKSVVWSSRANLEYTNLIDYLLNNWGLILTKEVISKINDSIDRITTSSEQFPIVSQTKPIRKCVISKQTSIFFISSLEKIFIISLFDNRQNPDKIFT</sequence>
<gene>
    <name evidence="1" type="ORF">A5893_08930</name>
</gene>
<evidence type="ECO:0000313" key="1">
    <source>
        <dbReference type="EMBL" id="OAQ39697.1"/>
    </source>
</evidence>
<evidence type="ECO:0008006" key="3">
    <source>
        <dbReference type="Google" id="ProtNLM"/>
    </source>
</evidence>
<dbReference type="RefSeq" id="WP_068822315.1">
    <property type="nucleotide sequence ID" value="NZ_LWHJ01000027.1"/>
</dbReference>
<reference evidence="1 2" key="2">
    <citation type="submission" date="2016-06" db="EMBL/GenBank/DDBJ databases">
        <title>Pedobacter psychrophilus sp. nov., isolated from Antarctic fragmentary rock.</title>
        <authorList>
            <person name="Svec P."/>
        </authorList>
    </citation>
    <scope>NUCLEOTIDE SEQUENCE [LARGE SCALE GENOMIC DNA]</scope>
    <source>
        <strain evidence="1 2">CCM 8644</strain>
    </source>
</reference>
<name>A0A179DF72_9SPHI</name>
<proteinExistence type="predicted"/>
<reference evidence="1 2" key="1">
    <citation type="submission" date="2016-04" db="EMBL/GenBank/DDBJ databases">
        <authorList>
            <person name="Evans L.H."/>
            <person name="Alamgir A."/>
            <person name="Owens N."/>
            <person name="Weber N.D."/>
            <person name="Virtaneva K."/>
            <person name="Barbian K."/>
            <person name="Babar A."/>
            <person name="Rosenke K."/>
        </authorList>
    </citation>
    <scope>NUCLEOTIDE SEQUENCE [LARGE SCALE GENOMIC DNA]</scope>
    <source>
        <strain evidence="1 2">CCM 8644</strain>
    </source>
</reference>
<accession>A0A179DF72</accession>
<organism evidence="1 2">
    <name type="scientific">Pedobacter psychrophilus</name>
    <dbReference type="NCBI Taxonomy" id="1826909"/>
    <lineage>
        <taxon>Bacteria</taxon>
        <taxon>Pseudomonadati</taxon>
        <taxon>Bacteroidota</taxon>
        <taxon>Sphingobacteriia</taxon>
        <taxon>Sphingobacteriales</taxon>
        <taxon>Sphingobacteriaceae</taxon>
        <taxon>Pedobacter</taxon>
    </lineage>
</organism>
<dbReference type="Gene3D" id="3.30.2310.20">
    <property type="entry name" value="RelE-like"/>
    <property type="match status" value="1"/>
</dbReference>
<comment type="caution">
    <text evidence="1">The sequence shown here is derived from an EMBL/GenBank/DDBJ whole genome shotgun (WGS) entry which is preliminary data.</text>
</comment>
<dbReference type="STRING" id="1826909.A5893_08930"/>
<dbReference type="OrthoDB" id="1098070at2"/>
<dbReference type="Proteomes" id="UP000078459">
    <property type="component" value="Unassembled WGS sequence"/>
</dbReference>
<dbReference type="AlphaFoldDB" id="A0A179DF72"/>
<keyword evidence="2" id="KW-1185">Reference proteome</keyword>
<evidence type="ECO:0000313" key="2">
    <source>
        <dbReference type="Proteomes" id="UP000078459"/>
    </source>
</evidence>